<name>A0AAZ3R7G7_ONCTS</name>
<feature type="domain" description="Sushi" evidence="7">
    <location>
        <begin position="108"/>
        <end position="169"/>
    </location>
</feature>
<feature type="domain" description="Sushi" evidence="7">
    <location>
        <begin position="231"/>
        <end position="290"/>
    </location>
</feature>
<dbReference type="Gene3D" id="2.10.70.10">
    <property type="entry name" value="Complement Module, domain 1"/>
    <property type="match status" value="4"/>
</dbReference>
<evidence type="ECO:0000256" key="1">
    <source>
        <dbReference type="ARBA" id="ARBA00004328"/>
    </source>
</evidence>
<accession>A0AAZ3R7G7</accession>
<dbReference type="InterPro" id="IPR000436">
    <property type="entry name" value="Sushi_SCR_CCP_dom"/>
</dbReference>
<evidence type="ECO:0000256" key="4">
    <source>
        <dbReference type="ARBA" id="ARBA00023157"/>
    </source>
</evidence>
<evidence type="ECO:0000256" key="6">
    <source>
        <dbReference type="SAM" id="SignalP"/>
    </source>
</evidence>
<reference evidence="9" key="1">
    <citation type="journal article" date="2018" name="PLoS ONE">
        <title>Chinook salmon (Oncorhynchus tshawytscha) genome and transcriptome.</title>
        <authorList>
            <person name="Christensen K.A."/>
            <person name="Leong J.S."/>
            <person name="Sakhrani D."/>
            <person name="Biagi C.A."/>
            <person name="Minkley D.R."/>
            <person name="Withler R.E."/>
            <person name="Rondeau E.B."/>
            <person name="Koop B.F."/>
            <person name="Devlin R.H."/>
        </authorList>
    </citation>
    <scope>NUCLEOTIDE SEQUENCE [LARGE SCALE GENOMIC DNA]</scope>
</reference>
<dbReference type="PANTHER" id="PTHR45785:SF2">
    <property type="entry name" value="COMPLEMENT FACTOR H-RELATED"/>
    <property type="match status" value="1"/>
</dbReference>
<dbReference type="SMART" id="SM00032">
    <property type="entry name" value="CCP"/>
    <property type="match status" value="4"/>
</dbReference>
<dbReference type="SUPFAM" id="SSF57535">
    <property type="entry name" value="Complement control module/SCR domain"/>
    <property type="match status" value="4"/>
</dbReference>
<evidence type="ECO:0000259" key="7">
    <source>
        <dbReference type="PROSITE" id="PS50923"/>
    </source>
</evidence>
<evidence type="ECO:0000313" key="8">
    <source>
        <dbReference type="Ensembl" id="ENSOTSP00005136355.1"/>
    </source>
</evidence>
<feature type="disulfide bond" evidence="5">
    <location>
        <begin position="233"/>
        <end position="276"/>
    </location>
</feature>
<reference evidence="8" key="2">
    <citation type="submission" date="2025-08" db="UniProtKB">
        <authorList>
            <consortium name="Ensembl"/>
        </authorList>
    </citation>
    <scope>IDENTIFICATION</scope>
</reference>
<proteinExistence type="predicted"/>
<dbReference type="Proteomes" id="UP000694402">
    <property type="component" value="Unassembled WGS sequence"/>
</dbReference>
<feature type="signal peptide" evidence="6">
    <location>
        <begin position="1"/>
        <end position="36"/>
    </location>
</feature>
<dbReference type="PROSITE" id="PS50923">
    <property type="entry name" value="SUSHI"/>
    <property type="match status" value="4"/>
</dbReference>
<keyword evidence="4 5" id="KW-1015">Disulfide bond</keyword>
<keyword evidence="3 6" id="KW-0732">Signal</keyword>
<sequence length="292" mass="33037">MFYSFYFHCIYHLINMKSSLTLLCLVVWVNVDASSAQTEVKCNVSLPPTRGTSYTPADRNLFLPDERVTVTCDSGFWNFFSRQTENTITCKEDGKWSSSTTDCEQIEGACINPTVMNGFLVQSNERNVDPRKSKIYFSCNEGFKPSTGGWWGEATCTEGTWSGIVECIDKSQCGRIPVIPNTRKVPHSEVYNNEQTVTIDCKVGYTSETKTIKCKDGEWQTPLPACRPQGVPCDPPPKVENAIVKIPYKNKYIKGFEVNYECRKSFEIEGHKKLTCENGSWTTPPPTCKRKY</sequence>
<reference evidence="8" key="3">
    <citation type="submission" date="2025-09" db="UniProtKB">
        <authorList>
            <consortium name="Ensembl"/>
        </authorList>
    </citation>
    <scope>IDENTIFICATION</scope>
</reference>
<dbReference type="InterPro" id="IPR035976">
    <property type="entry name" value="Sushi/SCR/CCP_sf"/>
</dbReference>
<evidence type="ECO:0000256" key="3">
    <source>
        <dbReference type="ARBA" id="ARBA00022729"/>
    </source>
</evidence>
<comment type="subcellular location">
    <subcellularLocation>
        <location evidence="1">Virion</location>
    </subcellularLocation>
</comment>
<dbReference type="GeneTree" id="ENSGT00940000154967"/>
<organism evidence="8 9">
    <name type="scientific">Oncorhynchus tshawytscha</name>
    <name type="common">Chinook salmon</name>
    <name type="synonym">Salmo tshawytscha</name>
    <dbReference type="NCBI Taxonomy" id="74940"/>
    <lineage>
        <taxon>Eukaryota</taxon>
        <taxon>Metazoa</taxon>
        <taxon>Chordata</taxon>
        <taxon>Craniata</taxon>
        <taxon>Vertebrata</taxon>
        <taxon>Euteleostomi</taxon>
        <taxon>Actinopterygii</taxon>
        <taxon>Neopterygii</taxon>
        <taxon>Teleostei</taxon>
        <taxon>Protacanthopterygii</taxon>
        <taxon>Salmoniformes</taxon>
        <taxon>Salmonidae</taxon>
        <taxon>Salmoninae</taxon>
        <taxon>Oncorhynchus</taxon>
    </lineage>
</organism>
<feature type="domain" description="Sushi" evidence="7">
    <location>
        <begin position="171"/>
        <end position="228"/>
    </location>
</feature>
<dbReference type="InterPro" id="IPR051503">
    <property type="entry name" value="ComplSys_Reg/VirEntry_Med"/>
</dbReference>
<comment type="caution">
    <text evidence="5">Lacks conserved residue(s) required for the propagation of feature annotation.</text>
</comment>
<dbReference type="CDD" id="cd00033">
    <property type="entry name" value="CCP"/>
    <property type="match status" value="3"/>
</dbReference>
<dbReference type="PANTHER" id="PTHR45785">
    <property type="entry name" value="COMPLEMENT FACTOR H-RELATED"/>
    <property type="match status" value="1"/>
</dbReference>
<dbReference type="Pfam" id="PF00084">
    <property type="entry name" value="Sushi"/>
    <property type="match status" value="4"/>
</dbReference>
<gene>
    <name evidence="8" type="primary">APOH</name>
</gene>
<evidence type="ECO:0000313" key="9">
    <source>
        <dbReference type="Proteomes" id="UP000694402"/>
    </source>
</evidence>
<feature type="chain" id="PRO_5044206813" description="Sushi domain-containing protein" evidence="6">
    <location>
        <begin position="37"/>
        <end position="292"/>
    </location>
</feature>
<feature type="domain" description="Sushi" evidence="7">
    <location>
        <begin position="40"/>
        <end position="105"/>
    </location>
</feature>
<keyword evidence="2 5" id="KW-0768">Sushi</keyword>
<evidence type="ECO:0000256" key="5">
    <source>
        <dbReference type="PROSITE-ProRule" id="PRU00302"/>
    </source>
</evidence>
<dbReference type="AlphaFoldDB" id="A0AAZ3R7G7"/>
<keyword evidence="9" id="KW-1185">Reference proteome</keyword>
<evidence type="ECO:0000256" key="2">
    <source>
        <dbReference type="ARBA" id="ARBA00022659"/>
    </source>
</evidence>
<protein>
    <recommendedName>
        <fullName evidence="7">Sushi domain-containing protein</fullName>
    </recommendedName>
</protein>
<dbReference type="Ensembl" id="ENSOTST00005121316.1">
    <property type="protein sequence ID" value="ENSOTSP00005136355.1"/>
    <property type="gene ID" value="ENSOTSG00005065776.1"/>
</dbReference>